<gene>
    <name evidence="4" type="ORF">GFSPODELE1_LOCUS10026</name>
</gene>
<dbReference type="InterPro" id="IPR043987">
    <property type="entry name" value="CCZ1/INTU/HSP4_longin_1"/>
</dbReference>
<feature type="compositionally biased region" description="Low complexity" evidence="2">
    <location>
        <begin position="400"/>
        <end position="428"/>
    </location>
</feature>
<organism evidence="4 5">
    <name type="scientific">Somion occarium</name>
    <dbReference type="NCBI Taxonomy" id="3059160"/>
    <lineage>
        <taxon>Eukaryota</taxon>
        <taxon>Fungi</taxon>
        <taxon>Dikarya</taxon>
        <taxon>Basidiomycota</taxon>
        <taxon>Agaricomycotina</taxon>
        <taxon>Agaricomycetes</taxon>
        <taxon>Polyporales</taxon>
        <taxon>Cerrenaceae</taxon>
        <taxon>Somion</taxon>
    </lineage>
</organism>
<reference evidence="5" key="1">
    <citation type="submission" date="2024-04" db="EMBL/GenBank/DDBJ databases">
        <authorList>
            <person name="Shaw F."/>
            <person name="Minotto A."/>
        </authorList>
    </citation>
    <scope>NUCLEOTIDE SEQUENCE [LARGE SCALE GENOMIC DNA]</scope>
</reference>
<feature type="compositionally biased region" description="Basic and acidic residues" evidence="2">
    <location>
        <begin position="458"/>
        <end position="469"/>
    </location>
</feature>
<name>A0ABP1E4N3_9APHY</name>
<dbReference type="PANTHER" id="PTHR13056:SF0">
    <property type="entry name" value="VACUOLAR FUSION PROTEIN CCZ1 HOMOLOG-RELATED"/>
    <property type="match status" value="1"/>
</dbReference>
<keyword evidence="5" id="KW-1185">Reference proteome</keyword>
<dbReference type="PANTHER" id="PTHR13056">
    <property type="entry name" value="VACUOLAR FUSION PROTEIN CCZ1 HOMOLOG-RELATED"/>
    <property type="match status" value="1"/>
</dbReference>
<evidence type="ECO:0000313" key="4">
    <source>
        <dbReference type="EMBL" id="CAL1715010.1"/>
    </source>
</evidence>
<evidence type="ECO:0000256" key="2">
    <source>
        <dbReference type="SAM" id="MobiDB-lite"/>
    </source>
</evidence>
<feature type="region of interest" description="Disordered" evidence="2">
    <location>
        <begin position="397"/>
        <end position="494"/>
    </location>
</feature>
<dbReference type="Proteomes" id="UP001497453">
    <property type="component" value="Chromosome 8"/>
</dbReference>
<evidence type="ECO:0000256" key="1">
    <source>
        <dbReference type="ARBA" id="ARBA00005352"/>
    </source>
</evidence>
<evidence type="ECO:0000259" key="3">
    <source>
        <dbReference type="Pfam" id="PF19031"/>
    </source>
</evidence>
<sequence>MSRIPPGLLYLTIYNPTLRPAELTDDEDAEEQAHIVFYTARERAVSRDKILRQVGLAKALINFSSVFDGNSICENVHSQSRRMIMVSPEPDYWMHACLELARTPRPVITKGKDKGKSKIKDPVPSKPETVYDYHDGSLHDLALRKHLLRGYELFKLTHGSFASILSSLGQQALELQLERFFTVWGWRWDPEEDVDFTSHLGPPLHPQHKLLTPILDDFTANVDFDTTTFALLPPHLIPSSTLLHSTLPTCLSEHIMSRIPPPPPPIPLSTQDTSDTTTHEVDSQIEKTVPTTAQSGDKHPDTNKPGTAFMSMPNMGVEMRNIKWSWPGYLTFGKTTSAKPSVPPTPTSTPSNLANEPPTLSDEFGKKEDSVTPEGGRLSVKPPDIDTESLNEAINSEVHSPQPSQLGSPSPSSPSPAVSSSPIASSSPEPREKSASKDATPPSADEPDAVQDDQTEIQENKESSIDHESQSSVEEDQGLPASNEPTVNTDPVPAPVAEPQVEEALPSEPLPSFLTTTVYLAEGDDPCATIRRKVLHVTMHPLTLALIVDTDRDSNDTLLVEQCLATMRRLQEIISSEQSKSLEASLPTVSKILEPQDRYVISTGSYTVTSSQGFTSRSEHLFNGQQILHSDHDALEVFSRGQNPQHWHISRRGLGMDREGHAVEGEVYMEIARKESTLTDVDNELAGVIRRFVEQ</sequence>
<feature type="region of interest" description="Disordered" evidence="2">
    <location>
        <begin position="254"/>
        <end position="312"/>
    </location>
</feature>
<feature type="compositionally biased region" description="Acidic residues" evidence="2">
    <location>
        <begin position="445"/>
        <end position="456"/>
    </location>
</feature>
<feature type="domain" description="CCZ1/INTU/HSP4 first Longin" evidence="3">
    <location>
        <begin position="9"/>
        <end position="159"/>
    </location>
</feature>
<feature type="region of interest" description="Disordered" evidence="2">
    <location>
        <begin position="335"/>
        <end position="385"/>
    </location>
</feature>
<comment type="similarity">
    <text evidence="1">Belongs to the CCZ1 family.</text>
</comment>
<dbReference type="InterPro" id="IPR013176">
    <property type="entry name" value="Ccz1"/>
</dbReference>
<proteinExistence type="inferred from homology"/>
<evidence type="ECO:0000313" key="5">
    <source>
        <dbReference type="Proteomes" id="UP001497453"/>
    </source>
</evidence>
<dbReference type="EMBL" id="OZ037951">
    <property type="protein sequence ID" value="CAL1715010.1"/>
    <property type="molecule type" value="Genomic_DNA"/>
</dbReference>
<dbReference type="Pfam" id="PF19031">
    <property type="entry name" value="Intu_longin_1"/>
    <property type="match status" value="1"/>
</dbReference>
<protein>
    <recommendedName>
        <fullName evidence="3">CCZ1/INTU/HSP4 first Longin domain-containing protein</fullName>
    </recommendedName>
</protein>
<accession>A0ABP1E4N3</accession>